<dbReference type="RefSeq" id="WP_017895934.1">
    <property type="nucleotide sequence ID" value="NZ_CBXI010000021.1"/>
</dbReference>
<keyword evidence="4" id="KW-1185">Reference proteome</keyword>
<feature type="compositionally biased region" description="Basic residues" evidence="1">
    <location>
        <begin position="101"/>
        <end position="114"/>
    </location>
</feature>
<evidence type="ECO:0000313" key="3">
    <source>
        <dbReference type="EMBL" id="CDL91173.1"/>
    </source>
</evidence>
<protein>
    <submittedName>
        <fullName evidence="3">Uncharacterized protein</fullName>
    </submittedName>
</protein>
<feature type="transmembrane region" description="Helical" evidence="2">
    <location>
        <begin position="6"/>
        <end position="24"/>
    </location>
</feature>
<feature type="transmembrane region" description="Helical" evidence="2">
    <location>
        <begin position="65"/>
        <end position="82"/>
    </location>
</feature>
<accession>W6N3V7</accession>
<feature type="region of interest" description="Disordered" evidence="1">
    <location>
        <begin position="88"/>
        <end position="114"/>
    </location>
</feature>
<name>W6N3V7_CLOTY</name>
<evidence type="ECO:0000256" key="1">
    <source>
        <dbReference type="SAM" id="MobiDB-lite"/>
    </source>
</evidence>
<keyword evidence="2" id="KW-0812">Transmembrane</keyword>
<organism evidence="3 4">
    <name type="scientific">Clostridium tyrobutyricum DIVETGP</name>
    <dbReference type="NCBI Taxonomy" id="1408889"/>
    <lineage>
        <taxon>Bacteria</taxon>
        <taxon>Bacillati</taxon>
        <taxon>Bacillota</taxon>
        <taxon>Clostridia</taxon>
        <taxon>Eubacteriales</taxon>
        <taxon>Clostridiaceae</taxon>
        <taxon>Clostridium</taxon>
    </lineage>
</organism>
<dbReference type="EMBL" id="CBXI010000021">
    <property type="protein sequence ID" value="CDL91173.1"/>
    <property type="molecule type" value="Genomic_DNA"/>
</dbReference>
<feature type="transmembrane region" description="Helical" evidence="2">
    <location>
        <begin position="36"/>
        <end position="53"/>
    </location>
</feature>
<comment type="caution">
    <text evidence="3">The sequence shown here is derived from an EMBL/GenBank/DDBJ whole genome shotgun (WGS) entry which is preliminary data.</text>
</comment>
<dbReference type="Proteomes" id="UP000019482">
    <property type="component" value="Unassembled WGS sequence"/>
</dbReference>
<sequence length="114" mass="13289">MPWKNFIFQMIFIAIIFLVVYTLLKKYVFVKFHPNKIVLLVLAVIAFFVPSIANAFLKKSVNNSILQYVGSAIFIILFLWFLDIQNGSMNKKGKRNDIKIRPKAKPNRARNNKK</sequence>
<keyword evidence="2" id="KW-1133">Transmembrane helix</keyword>
<proteinExistence type="predicted"/>
<evidence type="ECO:0000256" key="2">
    <source>
        <dbReference type="SAM" id="Phobius"/>
    </source>
</evidence>
<dbReference type="GeneID" id="29420163"/>
<gene>
    <name evidence="3" type="ORF">CTDIVETGP_1243</name>
</gene>
<keyword evidence="2" id="KW-0472">Membrane</keyword>
<evidence type="ECO:0000313" key="4">
    <source>
        <dbReference type="Proteomes" id="UP000019482"/>
    </source>
</evidence>
<dbReference type="AlphaFoldDB" id="W6N3V7"/>
<reference evidence="3 4" key="1">
    <citation type="journal article" date="2015" name="Genome Announc.">
        <title>Draft Genome Sequence of Clostridium tyrobutyricum Strain DIVETGP, Isolated from Cow's Milk for Grana Padano Production.</title>
        <authorList>
            <person name="Soggiu A."/>
            <person name="Piras C."/>
            <person name="Gaiarsa S."/>
            <person name="Sassera D."/>
            <person name="Roncada P."/>
            <person name="Bendixen E."/>
            <person name="Brasca M."/>
            <person name="Bonizzi L."/>
        </authorList>
    </citation>
    <scope>NUCLEOTIDE SEQUENCE [LARGE SCALE GENOMIC DNA]</scope>
    <source>
        <strain evidence="3 4">DIVETGP</strain>
    </source>
</reference>